<keyword evidence="1" id="KW-1133">Transmembrane helix</keyword>
<name>A0A3B0SPK0_9ZZZZ</name>
<keyword evidence="1" id="KW-0812">Transmembrane</keyword>
<organism evidence="2">
    <name type="scientific">hydrothermal vent metagenome</name>
    <dbReference type="NCBI Taxonomy" id="652676"/>
    <lineage>
        <taxon>unclassified sequences</taxon>
        <taxon>metagenomes</taxon>
        <taxon>ecological metagenomes</taxon>
    </lineage>
</organism>
<dbReference type="AlphaFoldDB" id="A0A3B0SPK0"/>
<evidence type="ECO:0000256" key="1">
    <source>
        <dbReference type="SAM" id="Phobius"/>
    </source>
</evidence>
<proteinExistence type="predicted"/>
<evidence type="ECO:0000313" key="2">
    <source>
        <dbReference type="EMBL" id="VAW07735.1"/>
    </source>
</evidence>
<feature type="transmembrane region" description="Helical" evidence="1">
    <location>
        <begin position="28"/>
        <end position="45"/>
    </location>
</feature>
<feature type="transmembrane region" description="Helical" evidence="1">
    <location>
        <begin position="57"/>
        <end position="76"/>
    </location>
</feature>
<protein>
    <recommendedName>
        <fullName evidence="3">DUF3899 domain-containing protein</fullName>
    </recommendedName>
</protein>
<reference evidence="2" key="1">
    <citation type="submission" date="2018-06" db="EMBL/GenBank/DDBJ databases">
        <authorList>
            <person name="Zhirakovskaya E."/>
        </authorList>
    </citation>
    <scope>NUCLEOTIDE SEQUENCE</scope>
</reference>
<keyword evidence="1" id="KW-0472">Membrane</keyword>
<feature type="transmembrane region" description="Helical" evidence="1">
    <location>
        <begin position="119"/>
        <end position="141"/>
    </location>
</feature>
<dbReference type="EMBL" id="UOEK01000416">
    <property type="protein sequence ID" value="VAW07735.1"/>
    <property type="molecule type" value="Genomic_DNA"/>
</dbReference>
<accession>A0A3B0SPK0</accession>
<evidence type="ECO:0008006" key="3">
    <source>
        <dbReference type="Google" id="ProtNLM"/>
    </source>
</evidence>
<gene>
    <name evidence="2" type="ORF">MNBD_ACTINO02-1091</name>
</gene>
<sequence length="142" mass="14769">MRPDRHIDASDFPHEPLATRMPRYLKNYAVLVAGATAVGIVFGLLSDAGVVRAVGGTLAIVGMLLAGVAAFFGGGYDSLGRGTTGLLFGGRGPDNPKRDATYFQDRLREGLRPEANPSAFWSVLGGIGLIVAGLGILEALVS</sequence>